<sequence>MTGAKFGIFDYSYSAIMRFLLDILAALKVRRFLNLTI</sequence>
<dbReference type="Proteomes" id="UP000030321">
    <property type="component" value="Unassembled WGS sequence"/>
</dbReference>
<comment type="caution">
    <text evidence="1">The sequence shown here is derived from an EMBL/GenBank/DDBJ whole genome shotgun (WGS) entry which is preliminary data.</text>
</comment>
<gene>
    <name evidence="1" type="ORF">N44_04739</name>
</gene>
<evidence type="ECO:0000313" key="2">
    <source>
        <dbReference type="Proteomes" id="UP000030321"/>
    </source>
</evidence>
<dbReference type="EMBL" id="BBPA01000077">
    <property type="protein sequence ID" value="GAL95883.1"/>
    <property type="molecule type" value="Genomic_DNA"/>
</dbReference>
<accession>A0A0A1W2C9</accession>
<reference evidence="2" key="1">
    <citation type="journal article" date="2015" name="Genome">
        <title>Whole Genome Sequence of the Non-Microcystin-Producing Microcystis aeruginosa Strain NIES-44.</title>
        <authorList>
            <person name="Okano K."/>
            <person name="Miyata N."/>
            <person name="Ozaki Y."/>
        </authorList>
    </citation>
    <scope>NUCLEOTIDE SEQUENCE [LARGE SCALE GENOMIC DNA]</scope>
    <source>
        <strain evidence="2">NIES-44</strain>
    </source>
</reference>
<proteinExistence type="predicted"/>
<dbReference type="AlphaFoldDB" id="A0A0A1W2C9"/>
<organism evidence="1 2">
    <name type="scientific">Microcystis aeruginosa NIES-44</name>
    <dbReference type="NCBI Taxonomy" id="449439"/>
    <lineage>
        <taxon>Bacteria</taxon>
        <taxon>Bacillati</taxon>
        <taxon>Cyanobacteriota</taxon>
        <taxon>Cyanophyceae</taxon>
        <taxon>Oscillatoriophycideae</taxon>
        <taxon>Chroococcales</taxon>
        <taxon>Microcystaceae</taxon>
        <taxon>Microcystis</taxon>
    </lineage>
</organism>
<evidence type="ECO:0000313" key="1">
    <source>
        <dbReference type="EMBL" id="GAL95883.1"/>
    </source>
</evidence>
<name>A0A0A1W2C9_MICAE</name>
<protein>
    <submittedName>
        <fullName evidence="1">Uncharacterized protein</fullName>
    </submittedName>
</protein>